<dbReference type="Pfam" id="PF07238">
    <property type="entry name" value="PilZ"/>
    <property type="match status" value="1"/>
</dbReference>
<dbReference type="OrthoDB" id="428024at2"/>
<dbReference type="Proteomes" id="UP000075799">
    <property type="component" value="Unassembled WGS sequence"/>
</dbReference>
<feature type="domain" description="PilZ" evidence="1">
    <location>
        <begin position="30"/>
        <end position="90"/>
    </location>
</feature>
<name>A0A150WI78_BDEBC</name>
<dbReference type="EMBL" id="LUKF01000014">
    <property type="protein sequence ID" value="KYG63373.1"/>
    <property type="molecule type" value="Genomic_DNA"/>
</dbReference>
<dbReference type="InterPro" id="IPR009875">
    <property type="entry name" value="PilZ_domain"/>
</dbReference>
<organism evidence="2 4">
    <name type="scientific">Bdellovibrio bacteriovorus</name>
    <dbReference type="NCBI Taxonomy" id="959"/>
    <lineage>
        <taxon>Bacteria</taxon>
        <taxon>Pseudomonadati</taxon>
        <taxon>Bdellovibrionota</taxon>
        <taxon>Bdellovibrionia</taxon>
        <taxon>Bdellovibrionales</taxon>
        <taxon>Pseudobdellovibrionaceae</taxon>
        <taxon>Bdellovibrio</taxon>
    </lineage>
</organism>
<dbReference type="Proteomes" id="UP000075391">
    <property type="component" value="Unassembled WGS sequence"/>
</dbReference>
<gene>
    <name evidence="2" type="ORF">AZI85_04895</name>
    <name evidence="3" type="ORF">AZI87_09935</name>
</gene>
<evidence type="ECO:0000313" key="5">
    <source>
        <dbReference type="Proteomes" id="UP000075799"/>
    </source>
</evidence>
<sequence length="92" mass="10211">MSRAVRFQPDPLDHALIDYLDEDTFDPTAVGIILNESFTGCALVVKASPNLVPNQTIKVKVGRLDPMSARVVWMEPLDTTLVKIGIEFLENI</sequence>
<accession>A0A150WI78</accession>
<dbReference type="GO" id="GO:0035438">
    <property type="term" value="F:cyclic-di-GMP binding"/>
    <property type="evidence" value="ECO:0007669"/>
    <property type="project" value="InterPro"/>
</dbReference>
<proteinExistence type="predicted"/>
<comment type="caution">
    <text evidence="2">The sequence shown here is derived from an EMBL/GenBank/DDBJ whole genome shotgun (WGS) entry which is preliminary data.</text>
</comment>
<dbReference type="AlphaFoldDB" id="A0A150WI78"/>
<dbReference type="EMBL" id="LUKD01000001">
    <property type="protein sequence ID" value="KYG69490.1"/>
    <property type="molecule type" value="Genomic_DNA"/>
</dbReference>
<protein>
    <recommendedName>
        <fullName evidence="1">PilZ domain-containing protein</fullName>
    </recommendedName>
</protein>
<dbReference type="RefSeq" id="WP_063206381.1">
    <property type="nucleotide sequence ID" value="NZ_LUKD01000001.1"/>
</dbReference>
<evidence type="ECO:0000313" key="4">
    <source>
        <dbReference type="Proteomes" id="UP000075391"/>
    </source>
</evidence>
<reference evidence="4 5" key="1">
    <citation type="submission" date="2016-03" db="EMBL/GenBank/DDBJ databases">
        <authorList>
            <person name="Ploux O."/>
        </authorList>
    </citation>
    <scope>NUCLEOTIDE SEQUENCE [LARGE SCALE GENOMIC DNA]</scope>
    <source>
        <strain evidence="2 4">BER2</strain>
        <strain evidence="3 5">EC13</strain>
    </source>
</reference>
<evidence type="ECO:0000259" key="1">
    <source>
        <dbReference type="Pfam" id="PF07238"/>
    </source>
</evidence>
<evidence type="ECO:0000313" key="3">
    <source>
        <dbReference type="EMBL" id="KYG69490.1"/>
    </source>
</evidence>
<evidence type="ECO:0000313" key="2">
    <source>
        <dbReference type="EMBL" id="KYG63373.1"/>
    </source>
</evidence>